<comment type="caution">
    <text evidence="2">The sequence shown here is derived from an EMBL/GenBank/DDBJ whole genome shotgun (WGS) entry which is preliminary data.</text>
</comment>
<accession>A0A5B7CZ51</accession>
<evidence type="ECO:0000313" key="3">
    <source>
        <dbReference type="Proteomes" id="UP000324222"/>
    </source>
</evidence>
<organism evidence="2 3">
    <name type="scientific">Portunus trituberculatus</name>
    <name type="common">Swimming crab</name>
    <name type="synonym">Neptunus trituberculatus</name>
    <dbReference type="NCBI Taxonomy" id="210409"/>
    <lineage>
        <taxon>Eukaryota</taxon>
        <taxon>Metazoa</taxon>
        <taxon>Ecdysozoa</taxon>
        <taxon>Arthropoda</taxon>
        <taxon>Crustacea</taxon>
        <taxon>Multicrustacea</taxon>
        <taxon>Malacostraca</taxon>
        <taxon>Eumalacostraca</taxon>
        <taxon>Eucarida</taxon>
        <taxon>Decapoda</taxon>
        <taxon>Pleocyemata</taxon>
        <taxon>Brachyura</taxon>
        <taxon>Eubrachyura</taxon>
        <taxon>Portunoidea</taxon>
        <taxon>Portunidae</taxon>
        <taxon>Portuninae</taxon>
        <taxon>Portunus</taxon>
    </lineage>
</organism>
<feature type="region of interest" description="Disordered" evidence="1">
    <location>
        <begin position="1"/>
        <end position="68"/>
    </location>
</feature>
<evidence type="ECO:0000313" key="2">
    <source>
        <dbReference type="EMBL" id="MPC14335.1"/>
    </source>
</evidence>
<sequence>MDILGGGGGGGGSGGGGGPPRFTSRNLRYLTDVSLHPSTSSSSSSSSSFSSSSSSFSSSSSSSSSPRHRTCLRLFAYLTSCRIYQIGKNLI</sequence>
<protein>
    <submittedName>
        <fullName evidence="2">Uncharacterized protein</fullName>
    </submittedName>
</protein>
<evidence type="ECO:0000256" key="1">
    <source>
        <dbReference type="SAM" id="MobiDB-lite"/>
    </source>
</evidence>
<feature type="compositionally biased region" description="Low complexity" evidence="1">
    <location>
        <begin position="40"/>
        <end position="65"/>
    </location>
</feature>
<dbReference type="Proteomes" id="UP000324222">
    <property type="component" value="Unassembled WGS sequence"/>
</dbReference>
<feature type="compositionally biased region" description="Gly residues" evidence="1">
    <location>
        <begin position="1"/>
        <end position="19"/>
    </location>
</feature>
<dbReference type="AlphaFoldDB" id="A0A5B7CZ51"/>
<name>A0A5B7CZ51_PORTR</name>
<keyword evidence="3" id="KW-1185">Reference proteome</keyword>
<dbReference type="EMBL" id="VSRR010000345">
    <property type="protein sequence ID" value="MPC14335.1"/>
    <property type="molecule type" value="Genomic_DNA"/>
</dbReference>
<proteinExistence type="predicted"/>
<gene>
    <name evidence="2" type="ORF">E2C01_007100</name>
</gene>
<reference evidence="2 3" key="1">
    <citation type="submission" date="2019-05" db="EMBL/GenBank/DDBJ databases">
        <title>Another draft genome of Portunus trituberculatus and its Hox gene families provides insights of decapod evolution.</title>
        <authorList>
            <person name="Jeong J.-H."/>
            <person name="Song I."/>
            <person name="Kim S."/>
            <person name="Choi T."/>
            <person name="Kim D."/>
            <person name="Ryu S."/>
            <person name="Kim W."/>
        </authorList>
    </citation>
    <scope>NUCLEOTIDE SEQUENCE [LARGE SCALE GENOMIC DNA]</scope>
    <source>
        <tissue evidence="2">Muscle</tissue>
    </source>
</reference>